<feature type="compositionally biased region" description="Pro residues" evidence="6">
    <location>
        <begin position="142"/>
        <end position="158"/>
    </location>
</feature>
<dbReference type="InterPro" id="IPR036946">
    <property type="entry name" value="G_retro_matrix_sf"/>
</dbReference>
<proteinExistence type="predicted"/>
<evidence type="ECO:0000256" key="1">
    <source>
        <dbReference type="ARBA" id="ARBA00004165"/>
    </source>
</evidence>
<reference evidence="8 9" key="1">
    <citation type="submission" date="2012-03" db="EMBL/GenBank/DDBJ databases">
        <title>Whole Genome Assembly of Papio anubis.</title>
        <authorList>
            <person name="Liu Y.L."/>
            <person name="Abraham K.A."/>
            <person name="Akbar H.A."/>
            <person name="Ali S.A."/>
            <person name="Anosike U.A."/>
            <person name="Aqrawi P.A."/>
            <person name="Arias F.A."/>
            <person name="Attaway T.A."/>
            <person name="Awwad R.A."/>
            <person name="Babu C.B."/>
            <person name="Bandaranaike D.B."/>
            <person name="Battles P.B."/>
            <person name="Bell A.B."/>
            <person name="Beltran B.B."/>
            <person name="Berhane-Mersha D.B."/>
            <person name="Bess C.B."/>
            <person name="Bickham C.B."/>
            <person name="Bolden T.B."/>
            <person name="Carter K.C."/>
            <person name="Chau D.C."/>
            <person name="Chavez A.C."/>
            <person name="Clerc-Blankenburg K.C."/>
            <person name="Coyle M.C."/>
            <person name="Dao M.D."/>
            <person name="Davila M.L.D."/>
            <person name="Davy-Carroll L.D."/>
            <person name="Denson S.D."/>
            <person name="Dinh H.D."/>
            <person name="Fernandez S.F."/>
            <person name="Fernando P.F."/>
            <person name="Forbes L.F."/>
            <person name="Francis C.F."/>
            <person name="Francisco L.F."/>
            <person name="Fu Q.F."/>
            <person name="Garcia-Iii R.G."/>
            <person name="Garrett T.G."/>
            <person name="Gross S.G."/>
            <person name="Gubbala S.G."/>
            <person name="Hirani K.H."/>
            <person name="Hogues M.H."/>
            <person name="Hollins B.H."/>
            <person name="Jackson L.J."/>
            <person name="Javaid M.J."/>
            <person name="Jhangiani S.J."/>
            <person name="Johnson A.J."/>
            <person name="Johnson B.J."/>
            <person name="Jones J.J."/>
            <person name="Joshi V.J."/>
            <person name="Kalu J.K."/>
            <person name="Khan N.K."/>
            <person name="Korchina V.K."/>
            <person name="Kovar C.K."/>
            <person name="Lago L.L."/>
            <person name="Lara F.L."/>
            <person name="Le T.-K.L."/>
            <person name="Lee S.L."/>
            <person name="Legall-Iii F.L."/>
            <person name="Lemon S.L."/>
            <person name="Liu J.L."/>
            <person name="Liu Y.-S.L."/>
            <person name="Liyanage D.L."/>
            <person name="Lopez J.L."/>
            <person name="Lorensuhewa L.L."/>
            <person name="Mata R.M."/>
            <person name="Mathew T.M."/>
            <person name="Mercado C.M."/>
            <person name="Mercado I.M."/>
            <person name="Morales K.M."/>
            <person name="Morgan M.M."/>
            <person name="Munidasa M.M."/>
            <person name="Ngo D.N."/>
            <person name="Nguyen L.N."/>
            <person name="Nguyen T.N."/>
            <person name="Nguyen N.N."/>
            <person name="Obregon M.O."/>
            <person name="Okwuonu G.O."/>
            <person name="Ongeri F.O."/>
            <person name="Onwere C.O."/>
            <person name="Osifeso I.O."/>
            <person name="Parra A.P."/>
            <person name="Patil S.P."/>
            <person name="Perez A.P."/>
            <person name="Perez Y.P."/>
            <person name="Pham C.P."/>
            <person name="Pu L.-L.P."/>
            <person name="Puazo M.P."/>
            <person name="Quiroz J.Q."/>
            <person name="Rouhana J.R."/>
            <person name="Ruiz M.R."/>
            <person name="Ruiz S.-J.R."/>
            <person name="Saada N.S."/>
            <person name="Santibanez J.S."/>
            <person name="Scheel M.S."/>
            <person name="Schneider B.S."/>
            <person name="Simmons D.S."/>
            <person name="Sisson I.S."/>
            <person name="Tang L.-Y.T."/>
            <person name="Thornton R.T."/>
            <person name="Tisius J.T."/>
            <person name="Toledanes G.T."/>
            <person name="Trejos Z.T."/>
            <person name="Usmani K.U."/>
            <person name="Varghese R.V."/>
            <person name="Vattathil S.V."/>
            <person name="Vee V.V."/>
            <person name="Walker D.W."/>
            <person name="Weissenberger G.W."/>
            <person name="White C.W."/>
            <person name="Williams A.W."/>
            <person name="Woodworth J.W."/>
            <person name="Wright R.W."/>
            <person name="Zhu Y.Z."/>
            <person name="Han Y.H."/>
            <person name="Newsham I.N."/>
            <person name="Nazareth L.N."/>
            <person name="Worley K.W."/>
            <person name="Muzny D.M."/>
            <person name="Rogers J.R."/>
            <person name="Gibbs R.G."/>
        </authorList>
    </citation>
    <scope>NUCLEOTIDE SEQUENCE [LARGE SCALE GENOMIC DNA]</scope>
</reference>
<comment type="subcellular location">
    <subcellularLocation>
        <location evidence="1">Host cell membrane</location>
    </subcellularLocation>
</comment>
<evidence type="ECO:0000313" key="9">
    <source>
        <dbReference type="Proteomes" id="UP000028761"/>
    </source>
</evidence>
<feature type="region of interest" description="Disordered" evidence="6">
    <location>
        <begin position="523"/>
        <end position="545"/>
    </location>
</feature>
<dbReference type="InterPro" id="IPR003036">
    <property type="entry name" value="Gag_P30"/>
</dbReference>
<name>A0A8I5QZ46_PAPAN</name>
<dbReference type="SUPFAM" id="SSF47943">
    <property type="entry name" value="Retrovirus capsid protein, N-terminal core domain"/>
    <property type="match status" value="1"/>
</dbReference>
<dbReference type="InterPro" id="IPR036875">
    <property type="entry name" value="Znf_CCHC_sf"/>
</dbReference>
<dbReference type="PANTHER" id="PTHR33166">
    <property type="entry name" value="GAG_P30 DOMAIN-CONTAINING PROTEIN"/>
    <property type="match status" value="1"/>
</dbReference>
<keyword evidence="2" id="KW-1032">Host cell membrane</keyword>
<dbReference type="PROSITE" id="PS50158">
    <property type="entry name" value="ZF_CCHC"/>
    <property type="match status" value="1"/>
</dbReference>
<evidence type="ECO:0000256" key="2">
    <source>
        <dbReference type="ARBA" id="ARBA00022511"/>
    </source>
</evidence>
<dbReference type="SMART" id="SM00343">
    <property type="entry name" value="ZnF_C2HC"/>
    <property type="match status" value="1"/>
</dbReference>
<organism evidence="8 9">
    <name type="scientific">Papio anubis</name>
    <name type="common">Olive baboon</name>
    <dbReference type="NCBI Taxonomy" id="9555"/>
    <lineage>
        <taxon>Eukaryota</taxon>
        <taxon>Metazoa</taxon>
        <taxon>Chordata</taxon>
        <taxon>Craniata</taxon>
        <taxon>Vertebrata</taxon>
        <taxon>Euteleostomi</taxon>
        <taxon>Mammalia</taxon>
        <taxon>Eutheria</taxon>
        <taxon>Euarchontoglires</taxon>
        <taxon>Primates</taxon>
        <taxon>Haplorrhini</taxon>
        <taxon>Catarrhini</taxon>
        <taxon>Cercopithecidae</taxon>
        <taxon>Cercopithecinae</taxon>
        <taxon>Papio</taxon>
    </lineage>
</organism>
<reference evidence="8" key="2">
    <citation type="submission" date="2025-08" db="UniProtKB">
        <authorList>
            <consortium name="Ensembl"/>
        </authorList>
    </citation>
    <scope>IDENTIFICATION</scope>
</reference>
<dbReference type="InterPro" id="IPR001878">
    <property type="entry name" value="Znf_CCHC"/>
</dbReference>
<keyword evidence="5" id="KW-0863">Zinc-finger</keyword>
<accession>A0A8I5QZ46</accession>
<dbReference type="SUPFAM" id="SSF47836">
    <property type="entry name" value="Retroviral matrix proteins"/>
    <property type="match status" value="1"/>
</dbReference>
<evidence type="ECO:0000256" key="6">
    <source>
        <dbReference type="SAM" id="MobiDB-lite"/>
    </source>
</evidence>
<evidence type="ECO:0000313" key="8">
    <source>
        <dbReference type="Ensembl" id="ENSPANP00000047960.1"/>
    </source>
</evidence>
<feature type="region of interest" description="Disordered" evidence="6">
    <location>
        <begin position="118"/>
        <end position="232"/>
    </location>
</feature>
<dbReference type="AlphaFoldDB" id="A0A8I5QZ46"/>
<keyword evidence="5" id="KW-0479">Metal-binding</keyword>
<dbReference type="InterPro" id="IPR000840">
    <property type="entry name" value="G_retro_matrix"/>
</dbReference>
<dbReference type="Pfam" id="PF00098">
    <property type="entry name" value="zf-CCHC"/>
    <property type="match status" value="1"/>
</dbReference>
<dbReference type="Proteomes" id="UP000028761">
    <property type="component" value="Chromosome 4"/>
</dbReference>
<dbReference type="OMA" id="APKNRNP"/>
<feature type="domain" description="CCHC-type" evidence="7">
    <location>
        <begin position="511"/>
        <end position="526"/>
    </location>
</feature>
<feature type="compositionally biased region" description="Basic and acidic residues" evidence="6">
    <location>
        <begin position="450"/>
        <end position="473"/>
    </location>
</feature>
<dbReference type="SUPFAM" id="SSF57756">
    <property type="entry name" value="Retrovirus zinc finger-like domains"/>
    <property type="match status" value="1"/>
</dbReference>
<keyword evidence="5" id="KW-0862">Zinc</keyword>
<evidence type="ECO:0000259" key="7">
    <source>
        <dbReference type="PROSITE" id="PS50158"/>
    </source>
</evidence>
<sequence>MGQTLTTPLTLTLTHFPDVRARAHHLSVEVRKGRWKTFCSSEWPTLQVEWPRDGTFNLSIILQVKAKVMDPGPLGHPDQVAYVITWEDLVRNPPFWVKPFLHSPSPSQSTLLALEAPKNRNSDPQKPVLPDEPQRDLLLLDPLPPTPENPLLRPPPYASPSAPTLSPTSPSAPTLSPASPTVPTLSPTSPSAPSMSPSPVPPELTPQAPPATPRLRLRRTEDPDGSPTWRSSLFPLRTVNRTVQYWPFSASDLYNWKTHNPSFSQDPQALTSLIESILLTHQPTWDDCQQLLQVLLTTEERQRVLLEARKNVPGPGGLPTQLPNEIDEGFPLTRPDWDYETAPGRESLRIYRQALLAGLKGAGKRPTNLAKVRTITQERDESPAAFMERLLEGFRMYTPFDPEALEHKATIAMAFIDQAALDIRGKLQRLDGIQTYGLQELVREAEKVYNKRETPEEREARLAKEQEEREDRRDRKRDKHLTKILAAIVKEKGPGREGEKRRRPKVEKDQCAYCKERGHWIKDCPKRPKDQKKPAAVLTLGEDSE</sequence>
<protein>
    <recommendedName>
        <fullName evidence="7">CCHC-type domain-containing protein</fullName>
    </recommendedName>
</protein>
<feature type="compositionally biased region" description="Basic and acidic residues" evidence="6">
    <location>
        <begin position="489"/>
        <end position="508"/>
    </location>
</feature>
<dbReference type="GO" id="GO:0008270">
    <property type="term" value="F:zinc ion binding"/>
    <property type="evidence" value="ECO:0007669"/>
    <property type="project" value="UniProtKB-KW"/>
</dbReference>
<dbReference type="GO" id="GO:0003676">
    <property type="term" value="F:nucleic acid binding"/>
    <property type="evidence" value="ECO:0007669"/>
    <property type="project" value="InterPro"/>
</dbReference>
<dbReference type="InterPro" id="IPR008919">
    <property type="entry name" value="Retrov_capsid_N"/>
</dbReference>
<dbReference type="Pfam" id="PF02093">
    <property type="entry name" value="Gag_p30"/>
    <property type="match status" value="1"/>
</dbReference>
<dbReference type="GO" id="GO:0019068">
    <property type="term" value="P:virion assembly"/>
    <property type="evidence" value="ECO:0007669"/>
    <property type="project" value="InterPro"/>
</dbReference>
<evidence type="ECO:0000256" key="5">
    <source>
        <dbReference type="PROSITE-ProRule" id="PRU00047"/>
    </source>
</evidence>
<keyword evidence="4" id="KW-0472">Membrane</keyword>
<feature type="compositionally biased region" description="Low complexity" evidence="6">
    <location>
        <begin position="159"/>
        <end position="195"/>
    </location>
</feature>
<dbReference type="Gene3D" id="4.10.60.10">
    <property type="entry name" value="Zinc finger, CCHC-type"/>
    <property type="match status" value="1"/>
</dbReference>
<dbReference type="Ensembl" id="ENSPANT00000063057.1">
    <property type="protein sequence ID" value="ENSPANP00000047960.1"/>
    <property type="gene ID" value="ENSPANG00000044412.1"/>
</dbReference>
<evidence type="ECO:0000256" key="3">
    <source>
        <dbReference type="ARBA" id="ARBA00022870"/>
    </source>
</evidence>
<dbReference type="InterPro" id="IPR050462">
    <property type="entry name" value="Retroviral_Gag-Pol_poly"/>
</dbReference>
<dbReference type="InterPro" id="IPR010999">
    <property type="entry name" value="Retrovr_matrix"/>
</dbReference>
<feature type="compositionally biased region" description="Pro residues" evidence="6">
    <location>
        <begin position="196"/>
        <end position="212"/>
    </location>
</feature>
<dbReference type="Gene3D" id="1.10.375.10">
    <property type="entry name" value="Human Immunodeficiency Virus Type 1 Capsid Protein"/>
    <property type="match status" value="1"/>
</dbReference>
<keyword evidence="3" id="KW-1043">Host membrane</keyword>
<feature type="region of interest" description="Disordered" evidence="6">
    <location>
        <begin position="450"/>
        <end position="508"/>
    </location>
</feature>
<evidence type="ECO:0000256" key="4">
    <source>
        <dbReference type="ARBA" id="ARBA00023136"/>
    </source>
</evidence>
<dbReference type="Gene3D" id="1.10.150.180">
    <property type="entry name" value="Gamma-retroviral matrix domain"/>
    <property type="match status" value="1"/>
</dbReference>
<keyword evidence="9" id="KW-1185">Reference proteome</keyword>
<feature type="compositionally biased region" description="Basic and acidic residues" evidence="6">
    <location>
        <begin position="523"/>
        <end position="533"/>
    </location>
</feature>
<reference evidence="8" key="3">
    <citation type="submission" date="2025-09" db="UniProtKB">
        <authorList>
            <consortium name="Ensembl"/>
        </authorList>
    </citation>
    <scope>IDENTIFICATION</scope>
</reference>
<dbReference type="Pfam" id="PF01140">
    <property type="entry name" value="Gag_MA"/>
    <property type="match status" value="1"/>
</dbReference>
<dbReference type="GeneTree" id="ENSGT01150000287075"/>